<sequence>MSVRNADHVHGAQSTPQQAVAAQRLPYPISAMRSLFLISLVATSLNIAAGAPPSGLYNEALSFQKPFLDISGDEFLDVASEWLDDAKKAILKGKKNLDKWFHDGREFIKQDNLLYEYITHPEFQKYDLRVTEPKLCDPTVKQLSGYLDIAEDKHLFFWFFESRNAPADAPLILWLNGGPGCSSSTGLLFELGPCAVANEGRNVTSNPYSWNTNANIIFLDQPVNVGYSYADDGTSVNNSPVAGKDVYAFLELFLNRYPQYSKAPFHIAAESYGGTYAPNIANVIFKANQELAVSPKAHVKHINLASVILANGLTDPYIQHGSIADWACEGPYAVYNDPQGPECEALRTKIPTCQRLVKSCYNFNSRFTCVPAMAYCNSQLFGPLMQLGLNPYDVRRKCDRNSDGPLCYKQMEWIDTWMNEPSNKAAIGVNPSRNFESCNMAVNQAFALAGDGAHNSAILLPELINSGIRLLVYAGNADMMCNFIGNERWVEKLETQFTSEFTQAQPVPWITIETGRSAGTVRSAGGGGFGAGNVTFVTVHEAGHMVPYDQPEAALVCHLLLFRSALRVLALACPPPPSRTCELRPARPAGIVERAKASDFYAESLK</sequence>
<evidence type="ECO:0000256" key="2">
    <source>
        <dbReference type="ARBA" id="ARBA00022645"/>
    </source>
</evidence>
<dbReference type="InterPro" id="IPR029058">
    <property type="entry name" value="AB_hydrolase_fold"/>
</dbReference>
<dbReference type="GO" id="GO:0000324">
    <property type="term" value="C:fungal-type vacuole"/>
    <property type="evidence" value="ECO:0007669"/>
    <property type="project" value="TreeGrafter"/>
</dbReference>
<dbReference type="SUPFAM" id="SSF53474">
    <property type="entry name" value="alpha/beta-Hydrolases"/>
    <property type="match status" value="1"/>
</dbReference>
<dbReference type="GO" id="GO:0006508">
    <property type="term" value="P:proteolysis"/>
    <property type="evidence" value="ECO:0007669"/>
    <property type="project" value="UniProtKB-KW"/>
</dbReference>
<keyword evidence="3 6" id="KW-0645">Protease</keyword>
<dbReference type="Gene3D" id="1.10.287.410">
    <property type="match status" value="1"/>
</dbReference>
<dbReference type="PRINTS" id="PR00724">
    <property type="entry name" value="CRBOXYPTASEC"/>
</dbReference>
<dbReference type="GO" id="GO:0004185">
    <property type="term" value="F:serine-type carboxypeptidase activity"/>
    <property type="evidence" value="ECO:0007669"/>
    <property type="project" value="UniProtKB-UniRule"/>
</dbReference>
<proteinExistence type="inferred from homology"/>
<accession>A0A8H7Y069</accession>
<dbReference type="PROSITE" id="PS00131">
    <property type="entry name" value="CARBOXYPEPT_SER_SER"/>
    <property type="match status" value="1"/>
</dbReference>
<reference evidence="7" key="1">
    <citation type="submission" date="2021-02" db="EMBL/GenBank/DDBJ databases">
        <title>Psilocybe cubensis genome.</title>
        <authorList>
            <person name="Mckernan K.J."/>
            <person name="Crawford S."/>
            <person name="Trippe A."/>
            <person name="Kane L.T."/>
            <person name="Mclaughlin S."/>
        </authorList>
    </citation>
    <scope>NUCLEOTIDE SEQUENCE [LARGE SCALE GENOMIC DNA]</scope>
    <source>
        <strain evidence="7">MGC-MH-2018</strain>
    </source>
</reference>
<dbReference type="Pfam" id="PF00450">
    <property type="entry name" value="Peptidase_S10"/>
    <property type="match status" value="1"/>
</dbReference>
<comment type="similarity">
    <text evidence="1 6">Belongs to the peptidase S10 family.</text>
</comment>
<dbReference type="InterPro" id="IPR001563">
    <property type="entry name" value="Peptidase_S10"/>
</dbReference>
<evidence type="ECO:0000256" key="6">
    <source>
        <dbReference type="RuleBase" id="RU361156"/>
    </source>
</evidence>
<keyword evidence="2 6" id="KW-0121">Carboxypeptidase</keyword>
<dbReference type="EMBL" id="JAFIQS010000003">
    <property type="protein sequence ID" value="KAG5171041.1"/>
    <property type="molecule type" value="Genomic_DNA"/>
</dbReference>
<comment type="caution">
    <text evidence="7">The sequence shown here is derived from an EMBL/GenBank/DDBJ whole genome shotgun (WGS) entry which is preliminary data.</text>
</comment>
<organism evidence="7">
    <name type="scientific">Psilocybe cubensis</name>
    <name type="common">Psychedelic mushroom</name>
    <name type="synonym">Stropharia cubensis</name>
    <dbReference type="NCBI Taxonomy" id="181762"/>
    <lineage>
        <taxon>Eukaryota</taxon>
        <taxon>Fungi</taxon>
        <taxon>Dikarya</taxon>
        <taxon>Basidiomycota</taxon>
        <taxon>Agaricomycotina</taxon>
        <taxon>Agaricomycetes</taxon>
        <taxon>Agaricomycetidae</taxon>
        <taxon>Agaricales</taxon>
        <taxon>Agaricineae</taxon>
        <taxon>Strophariaceae</taxon>
        <taxon>Psilocybe</taxon>
    </lineage>
</organism>
<dbReference type="Gene3D" id="3.40.50.1820">
    <property type="entry name" value="alpha/beta hydrolase"/>
    <property type="match status" value="1"/>
</dbReference>
<protein>
    <recommendedName>
        <fullName evidence="6">Carboxypeptidase</fullName>
        <ecNumber evidence="6">3.4.16.-</ecNumber>
    </recommendedName>
</protein>
<evidence type="ECO:0000313" key="7">
    <source>
        <dbReference type="EMBL" id="KAG5171041.1"/>
    </source>
</evidence>
<keyword evidence="4 6" id="KW-0378">Hydrolase</keyword>
<dbReference type="PANTHER" id="PTHR11802">
    <property type="entry name" value="SERINE PROTEASE FAMILY S10 SERINE CARBOXYPEPTIDASE"/>
    <property type="match status" value="1"/>
</dbReference>
<evidence type="ECO:0000256" key="3">
    <source>
        <dbReference type="ARBA" id="ARBA00022670"/>
    </source>
</evidence>
<keyword evidence="5" id="KW-0325">Glycoprotein</keyword>
<evidence type="ECO:0000256" key="1">
    <source>
        <dbReference type="ARBA" id="ARBA00009431"/>
    </source>
</evidence>
<evidence type="ECO:0000256" key="5">
    <source>
        <dbReference type="ARBA" id="ARBA00023180"/>
    </source>
</evidence>
<dbReference type="EC" id="3.4.16.-" evidence="6"/>
<gene>
    <name evidence="7" type="ORF">JR316_003118</name>
</gene>
<name>A0A8H7Y069_PSICU</name>
<dbReference type="PANTHER" id="PTHR11802:SF452">
    <property type="entry name" value="CARBOXYPEPTIDASE"/>
    <property type="match status" value="1"/>
</dbReference>
<evidence type="ECO:0000256" key="4">
    <source>
        <dbReference type="ARBA" id="ARBA00022801"/>
    </source>
</evidence>
<dbReference type="AlphaFoldDB" id="A0A8H7Y069"/>
<dbReference type="InterPro" id="IPR018202">
    <property type="entry name" value="Ser_caboxypep_ser_AS"/>
</dbReference>